<evidence type="ECO:0000313" key="1">
    <source>
        <dbReference type="EMBL" id="CAB4153338.1"/>
    </source>
</evidence>
<accession>A0A6J5N3N3</accession>
<gene>
    <name evidence="1" type="ORF">UFOVP621_114</name>
</gene>
<name>A0A6J5N3N3_9CAUD</name>
<protein>
    <submittedName>
        <fullName evidence="1">Uncharacterized protein</fullName>
    </submittedName>
</protein>
<organism evidence="1">
    <name type="scientific">uncultured Caudovirales phage</name>
    <dbReference type="NCBI Taxonomy" id="2100421"/>
    <lineage>
        <taxon>Viruses</taxon>
        <taxon>Duplodnaviria</taxon>
        <taxon>Heunggongvirae</taxon>
        <taxon>Uroviricota</taxon>
        <taxon>Caudoviricetes</taxon>
        <taxon>Peduoviridae</taxon>
        <taxon>Maltschvirus</taxon>
        <taxon>Maltschvirus maltsch</taxon>
    </lineage>
</organism>
<sequence length="52" mass="5809">MINNNTIYNSSDDCKICGELVNPVEKLFAPNDNLCPDCRHVEAGKRVKRAMA</sequence>
<proteinExistence type="predicted"/>
<dbReference type="EMBL" id="LR796586">
    <property type="protein sequence ID" value="CAB4153338.1"/>
    <property type="molecule type" value="Genomic_DNA"/>
</dbReference>
<reference evidence="1" key="1">
    <citation type="submission" date="2020-04" db="EMBL/GenBank/DDBJ databases">
        <authorList>
            <person name="Chiriac C."/>
            <person name="Salcher M."/>
            <person name="Ghai R."/>
            <person name="Kavagutti S V."/>
        </authorList>
    </citation>
    <scope>NUCLEOTIDE SEQUENCE</scope>
</reference>